<name>A0A0E9P6D1_ANGAN</name>
<evidence type="ECO:0000313" key="1">
    <source>
        <dbReference type="EMBL" id="JAH00039.1"/>
    </source>
</evidence>
<dbReference type="EMBL" id="GBXM01108538">
    <property type="protein sequence ID" value="JAH00039.1"/>
    <property type="molecule type" value="Transcribed_RNA"/>
</dbReference>
<dbReference type="EMBL" id="GBXM01093803">
    <property type="protein sequence ID" value="JAH14774.1"/>
    <property type="molecule type" value="Transcribed_RNA"/>
</dbReference>
<reference evidence="1" key="2">
    <citation type="journal article" date="2015" name="Fish Shellfish Immunol.">
        <title>Early steps in the European eel (Anguilla anguilla)-Vibrio vulnificus interaction in the gills: Role of the RtxA13 toxin.</title>
        <authorList>
            <person name="Callol A."/>
            <person name="Pajuelo D."/>
            <person name="Ebbesson L."/>
            <person name="Teles M."/>
            <person name="MacKenzie S."/>
            <person name="Amaro C."/>
        </authorList>
    </citation>
    <scope>NUCLEOTIDE SEQUENCE</scope>
</reference>
<dbReference type="AlphaFoldDB" id="A0A0E9P6D1"/>
<accession>A0A0E9P6D1</accession>
<proteinExistence type="predicted"/>
<reference evidence="1" key="1">
    <citation type="submission" date="2014-11" db="EMBL/GenBank/DDBJ databases">
        <authorList>
            <person name="Amaro Gonzalez C."/>
        </authorList>
    </citation>
    <scope>NUCLEOTIDE SEQUENCE</scope>
</reference>
<protein>
    <submittedName>
        <fullName evidence="1">Uncharacterized protein</fullName>
    </submittedName>
</protein>
<organism evidence="1">
    <name type="scientific">Anguilla anguilla</name>
    <name type="common">European freshwater eel</name>
    <name type="synonym">Muraena anguilla</name>
    <dbReference type="NCBI Taxonomy" id="7936"/>
    <lineage>
        <taxon>Eukaryota</taxon>
        <taxon>Metazoa</taxon>
        <taxon>Chordata</taxon>
        <taxon>Craniata</taxon>
        <taxon>Vertebrata</taxon>
        <taxon>Euteleostomi</taxon>
        <taxon>Actinopterygii</taxon>
        <taxon>Neopterygii</taxon>
        <taxon>Teleostei</taxon>
        <taxon>Anguilliformes</taxon>
        <taxon>Anguillidae</taxon>
        <taxon>Anguilla</taxon>
    </lineage>
</organism>
<sequence>MRLLSELCHSFPSLLVVPSWWLNSKWSLQHQEGEEVYAVERVHFRIYIYRSRWHYSCSSFYN</sequence>